<dbReference type="PANTHER" id="PTHR43767">
    <property type="entry name" value="LONG-CHAIN-FATTY-ACID--COA LIGASE"/>
    <property type="match status" value="1"/>
</dbReference>
<keyword evidence="3" id="KW-0436">Ligase</keyword>
<dbReference type="Gene3D" id="3.40.50.980">
    <property type="match status" value="2"/>
</dbReference>
<dbReference type="CDD" id="cd05936">
    <property type="entry name" value="FC-FACS_FadD_like"/>
    <property type="match status" value="1"/>
</dbReference>
<sequence>MTNNVEKEWFSYYQEGVPSSIEYENKPLQAYLIDAATKHPNKTAVHFLGKELTFQELLSRSKRLANSLRKNGLKQSDRVSIMLPNCPQAVISYYAVLMAGGVVVQTNPLYMERELEHQLTDSEANMMICLDLVLPKVLKVKNKTMLQHIVVTKIQDYLPFPKNLLFPLIQKQKKQGLLVEMPSTDEIHTFKNWVANGSEDDIELDVDPKEDLALLQYTGGTTGLAKGVMLTHFNLVVNTMQCKNWIPDAKYGEESVMGILPFFHVYGMTCVMNLSIMYAAKMIILPKFEPKDTLKAIEKQKPTLFPGAPTIYISLLNEPDFDQYDLSSIKACISGSAPLPIEVQQKFQEKITGRLVEGYGLTESSPVTHSNPLSDGTVVGSIGLPWPDTDAKIVLPTGDEAALKEIGELIVQGPQVMKGYWKRPDETNAVLKDGWLFTGDMAYRDEKGYFYVVDRKKDMIIAGGYNIYPREVEEVLYEHPAVQEAVVIGIPDAYRGETVKAFVVLKQNEKATEEEINQFCRKFLAAYKVPRLYEFREELPKTTVGKILRRVLVDEEKARKDQSL</sequence>
<accession>A0ABU0JWB8</accession>
<dbReference type="InterPro" id="IPR045851">
    <property type="entry name" value="AMP-bd_C_sf"/>
</dbReference>
<dbReference type="InterPro" id="IPR020845">
    <property type="entry name" value="AMP-binding_CS"/>
</dbReference>
<name>A0ABU0JWB8_9BACL</name>
<evidence type="ECO:0000259" key="1">
    <source>
        <dbReference type="Pfam" id="PF00501"/>
    </source>
</evidence>
<dbReference type="GO" id="GO:0004467">
    <property type="term" value="F:long-chain fatty acid-CoA ligase activity"/>
    <property type="evidence" value="ECO:0007669"/>
    <property type="project" value="UniProtKB-EC"/>
</dbReference>
<dbReference type="NCBIfam" id="NF004837">
    <property type="entry name" value="PRK06187.1"/>
    <property type="match status" value="1"/>
</dbReference>
<dbReference type="InterPro" id="IPR050237">
    <property type="entry name" value="ATP-dep_AMP-bd_enzyme"/>
</dbReference>
<proteinExistence type="predicted"/>
<dbReference type="Gene3D" id="2.30.38.10">
    <property type="entry name" value="Luciferase, Domain 3"/>
    <property type="match status" value="1"/>
</dbReference>
<keyword evidence="4" id="KW-1185">Reference proteome</keyword>
<protein>
    <submittedName>
        <fullName evidence="3">Long-chain acyl-CoA synthetase</fullName>
        <ecNumber evidence="3">6.2.1.3</ecNumber>
    </submittedName>
</protein>
<reference evidence="3" key="1">
    <citation type="submission" date="2023-07" db="EMBL/GenBank/DDBJ databases">
        <title>Genomic Encyclopedia of Type Strains, Phase IV (KMG-IV): sequencing the most valuable type-strain genomes for metagenomic binning, comparative biology and taxonomic classification.</title>
        <authorList>
            <person name="Goeker M."/>
        </authorList>
    </citation>
    <scope>NUCLEOTIDE SEQUENCE [LARGE SCALE GENOMIC DNA]</scope>
    <source>
        <strain evidence="3">JSM 076093</strain>
    </source>
</reference>
<dbReference type="GeneID" id="301326494"/>
<dbReference type="Pfam" id="PF00501">
    <property type="entry name" value="AMP-binding"/>
    <property type="match status" value="1"/>
</dbReference>
<dbReference type="EC" id="6.2.1.3" evidence="3"/>
<evidence type="ECO:0000313" key="4">
    <source>
        <dbReference type="Proteomes" id="UP001226720"/>
    </source>
</evidence>
<dbReference type="InterPro" id="IPR025110">
    <property type="entry name" value="AMP-bd_C"/>
</dbReference>
<dbReference type="PANTHER" id="PTHR43767:SF9">
    <property type="entry name" value="LONG-CHAIN-FATTY-ACID--COA LIGASE"/>
    <property type="match status" value="1"/>
</dbReference>
<comment type="caution">
    <text evidence="3">The sequence shown here is derived from an EMBL/GenBank/DDBJ whole genome shotgun (WGS) entry which is preliminary data.</text>
</comment>
<dbReference type="SUPFAM" id="SSF56801">
    <property type="entry name" value="Acetyl-CoA synthetase-like"/>
    <property type="match status" value="1"/>
</dbReference>
<dbReference type="PROSITE" id="PS00455">
    <property type="entry name" value="AMP_BINDING"/>
    <property type="match status" value="1"/>
</dbReference>
<dbReference type="Proteomes" id="UP001226720">
    <property type="component" value="Unassembled WGS sequence"/>
</dbReference>
<feature type="domain" description="AMP-binding enzyme C-terminal" evidence="2">
    <location>
        <begin position="471"/>
        <end position="546"/>
    </location>
</feature>
<evidence type="ECO:0000259" key="2">
    <source>
        <dbReference type="Pfam" id="PF13193"/>
    </source>
</evidence>
<feature type="domain" description="AMP-dependent synthetase/ligase" evidence="1">
    <location>
        <begin position="35"/>
        <end position="421"/>
    </location>
</feature>
<organism evidence="3 4">
    <name type="scientific">Guptibacillus hwajinpoensis</name>
    <dbReference type="NCBI Taxonomy" id="208199"/>
    <lineage>
        <taxon>Bacteria</taxon>
        <taxon>Bacillati</taxon>
        <taxon>Bacillota</taxon>
        <taxon>Bacilli</taxon>
        <taxon>Bacillales</taxon>
        <taxon>Guptibacillaceae</taxon>
        <taxon>Guptibacillus</taxon>
    </lineage>
</organism>
<dbReference type="Pfam" id="PF13193">
    <property type="entry name" value="AMP-binding_C"/>
    <property type="match status" value="1"/>
</dbReference>
<dbReference type="RefSeq" id="WP_301551084.1">
    <property type="nucleotide sequence ID" value="NZ_JAQRMZ010000002.1"/>
</dbReference>
<dbReference type="Gene3D" id="3.30.300.30">
    <property type="match status" value="1"/>
</dbReference>
<dbReference type="InterPro" id="IPR000873">
    <property type="entry name" value="AMP-dep_synth/lig_dom"/>
</dbReference>
<dbReference type="EMBL" id="JAUSWM010000001">
    <property type="protein sequence ID" value="MDQ0481364.1"/>
    <property type="molecule type" value="Genomic_DNA"/>
</dbReference>
<evidence type="ECO:0000313" key="3">
    <source>
        <dbReference type="EMBL" id="MDQ0481364.1"/>
    </source>
</evidence>
<gene>
    <name evidence="3" type="ORF">QO000_000317</name>
</gene>